<keyword evidence="7" id="KW-1185">Reference proteome</keyword>
<evidence type="ECO:0000256" key="4">
    <source>
        <dbReference type="ARBA" id="ARBA00023136"/>
    </source>
</evidence>
<keyword evidence="2 5" id="KW-0812">Transmembrane</keyword>
<evidence type="ECO:0000256" key="5">
    <source>
        <dbReference type="SAM" id="Phobius"/>
    </source>
</evidence>
<proteinExistence type="predicted"/>
<evidence type="ECO:0000313" key="7">
    <source>
        <dbReference type="Proteomes" id="UP000077164"/>
    </source>
</evidence>
<evidence type="ECO:0000256" key="1">
    <source>
        <dbReference type="ARBA" id="ARBA00004127"/>
    </source>
</evidence>
<dbReference type="Proteomes" id="UP000077164">
    <property type="component" value="Unassembled WGS sequence"/>
</dbReference>
<dbReference type="RefSeq" id="WP_066077503.1">
    <property type="nucleotide sequence ID" value="NZ_FRDK01000006.1"/>
</dbReference>
<organism evidence="6 7">
    <name type="scientific">Flavobacterium fryxellicola</name>
    <dbReference type="NCBI Taxonomy" id="249352"/>
    <lineage>
        <taxon>Bacteria</taxon>
        <taxon>Pseudomonadati</taxon>
        <taxon>Bacteroidota</taxon>
        <taxon>Flavobacteriia</taxon>
        <taxon>Flavobacteriales</taxon>
        <taxon>Flavobacteriaceae</taxon>
        <taxon>Flavobacterium</taxon>
    </lineage>
</organism>
<dbReference type="STRING" id="249352.SAMN05444395_106124"/>
<keyword evidence="4 5" id="KW-0472">Membrane</keyword>
<feature type="transmembrane region" description="Helical" evidence="5">
    <location>
        <begin position="287"/>
        <end position="308"/>
    </location>
</feature>
<protein>
    <submittedName>
        <fullName evidence="6">Rubrerythrin family protein</fullName>
    </submittedName>
</protein>
<sequence>MDLNKLKDQLQTEVDTAFLYDSIAEIQSDDALTRVLRSLSEIEKGHAKHMHDKVLTFEPEYKMPSPSSRAKFQLKLGKIFGYTSIISSLSNIEKQFAANAIKNKIKSGEKPTGFEHNHLNIIEAVNNNAALNVSGGLLSKFESRHKSVGGNALRASVLGSNDGLVSNMSLVMGVAGAAVSNNTILLTGSAGLLAGAISMALGEWLSVQSSRELNQRQIDLETEELEASPEEEKKELVLLYQAKGMNAIEAQKLADKAFENPQTAIDAIITEELGIDKNELGGSAWEAATASFILFAIGAIIPLYPFMFLDGKNAILLSVGSSVIGLFGIGAAITLLTGKSILFSGFRQVGFGLGAAAITYGIGSLIGVSLAG</sequence>
<evidence type="ECO:0000256" key="3">
    <source>
        <dbReference type="ARBA" id="ARBA00022989"/>
    </source>
</evidence>
<reference evidence="6 7" key="1">
    <citation type="submission" date="2016-03" db="EMBL/GenBank/DDBJ databases">
        <title>Draft genome sequence of Flavobacterium fryxellicola DSM 16209.</title>
        <authorList>
            <person name="Shin S.-K."/>
            <person name="Yi H."/>
        </authorList>
    </citation>
    <scope>NUCLEOTIDE SEQUENCE [LARGE SCALE GENOMIC DNA]</scope>
    <source>
        <strain evidence="6 7">DSM 16209</strain>
    </source>
</reference>
<accession>A0A167YJU9</accession>
<comment type="caution">
    <text evidence="6">The sequence shown here is derived from an EMBL/GenBank/DDBJ whole genome shotgun (WGS) entry which is preliminary data.</text>
</comment>
<dbReference type="GO" id="GO:0030026">
    <property type="term" value="P:intracellular manganese ion homeostasis"/>
    <property type="evidence" value="ECO:0007669"/>
    <property type="project" value="InterPro"/>
</dbReference>
<name>A0A167YJU9_9FLAO</name>
<feature type="transmembrane region" description="Helical" evidence="5">
    <location>
        <begin position="314"/>
        <end position="337"/>
    </location>
</feature>
<dbReference type="Pfam" id="PF01988">
    <property type="entry name" value="VIT1"/>
    <property type="match status" value="1"/>
</dbReference>
<dbReference type="GO" id="GO:0005384">
    <property type="term" value="F:manganese ion transmembrane transporter activity"/>
    <property type="evidence" value="ECO:0007669"/>
    <property type="project" value="InterPro"/>
</dbReference>
<dbReference type="PANTHER" id="PTHR31851">
    <property type="entry name" value="FE(2+)/MN(2+) TRANSPORTER PCL1"/>
    <property type="match status" value="1"/>
</dbReference>
<dbReference type="InterPro" id="IPR008217">
    <property type="entry name" value="Ccc1_fam"/>
</dbReference>
<dbReference type="EMBL" id="LVJE01000008">
    <property type="protein sequence ID" value="OAB29495.1"/>
    <property type="molecule type" value="Genomic_DNA"/>
</dbReference>
<evidence type="ECO:0000256" key="2">
    <source>
        <dbReference type="ARBA" id="ARBA00022692"/>
    </source>
</evidence>
<feature type="transmembrane region" description="Helical" evidence="5">
    <location>
        <begin position="349"/>
        <end position="371"/>
    </location>
</feature>
<dbReference type="OrthoDB" id="188924at2"/>
<dbReference type="AlphaFoldDB" id="A0A167YJU9"/>
<gene>
    <name evidence="6" type="ORF">FBFR_04285</name>
</gene>
<comment type="subcellular location">
    <subcellularLocation>
        <location evidence="1">Endomembrane system</location>
        <topology evidence="1">Multi-pass membrane protein</topology>
    </subcellularLocation>
</comment>
<dbReference type="GO" id="GO:0012505">
    <property type="term" value="C:endomembrane system"/>
    <property type="evidence" value="ECO:0007669"/>
    <property type="project" value="UniProtKB-SubCell"/>
</dbReference>
<evidence type="ECO:0000313" key="6">
    <source>
        <dbReference type="EMBL" id="OAB29495.1"/>
    </source>
</evidence>
<keyword evidence="3 5" id="KW-1133">Transmembrane helix</keyword>